<feature type="region of interest" description="Disordered" evidence="1">
    <location>
        <begin position="583"/>
        <end position="619"/>
    </location>
</feature>
<feature type="transmembrane region" description="Helical" evidence="2">
    <location>
        <begin position="35"/>
        <end position="53"/>
    </location>
</feature>
<dbReference type="PANTHER" id="PTHR42736">
    <property type="entry name" value="PROTEIN-GLUTAMINE GAMMA-GLUTAMYLTRANSFERASE"/>
    <property type="match status" value="1"/>
</dbReference>
<feature type="transmembrane region" description="Helical" evidence="2">
    <location>
        <begin position="625"/>
        <end position="644"/>
    </location>
</feature>
<proteinExistence type="predicted"/>
<dbReference type="Gene3D" id="3.10.620.30">
    <property type="match status" value="1"/>
</dbReference>
<keyword evidence="2" id="KW-0472">Membrane</keyword>
<dbReference type="RefSeq" id="WP_130494039.1">
    <property type="nucleotide sequence ID" value="NZ_SGXD01000004.1"/>
</dbReference>
<dbReference type="Pfam" id="PF11992">
    <property type="entry name" value="TgpA_N"/>
    <property type="match status" value="1"/>
</dbReference>
<dbReference type="EMBL" id="SGXD01000004">
    <property type="protein sequence ID" value="RZS82930.1"/>
    <property type="molecule type" value="Genomic_DNA"/>
</dbReference>
<dbReference type="AlphaFoldDB" id="A0A4Q7NG90"/>
<sequence>MSAAVSARIRVLVVEVVAVLLTAGALDPLLDGTGWAWTVALSTATAVLVAELLRRAGLPRPLVPVGTLAALLVELVVTRVHDVAPYGMVPSLPALRALGHLTSTGFSDSSAYTAPVTPTPGLMLLVAGGTGFVAVAVDTLAVTYRRPAVAGLPLLALYAVPAAIAPHGVPWYWFALGATGYLALLYTESRDRVTRWGRVLGLRGGGPRTSALGALGRRVGGTALAAAVVVPAVAPGVGDDPLHLGDATAGDGLSSGQIGSTDPLVNLSRDLGQRTPVPVLSFSVPTAGGQAAPYLRTAVFDRFNGNRWVHDTPTASTTAVGGTLTTGFPATTGEARTVTVATQDGLTTHYLPLPYGSTKVTGLKGGWSADSSSEEVFSTGKKVSGLHYSVRQADPAPVPSALLKQTTPAKLGARYLDTGGLDTSSVFLTAREQAVGEESRPYAQALLLQSWFRDRGGFAYDESAPVPVSGTRTLIDTFLTERRGFCVHYASAMVLMARSLGIPARLAIGYLPGAQQSTRDGQSRYVVTSVESHAWPELYFKDYGWLRFEPTPRSDGLTQSPAYATAGTEDQIAALTATASASASSAPSSSSSSSASASRGSRPDDTISATSGGGSGGSGGSRTPLLVLAGALAVVLLALLPALARRRLRGRRQRAAGVPALWDELSDTAADLGLPGFSRSHTPRQYAALLGRYIGMRPGTGSPLEALAAAYERSRYAPDAPASLLPGARAQLAEVRTALGEAVGRRDRWRAALLPRSTWGGLLARTARASEWRPWSGRGTGRSQRGVAAARR</sequence>
<comment type="caution">
    <text evidence="4">The sequence shown here is derived from an EMBL/GenBank/DDBJ whole genome shotgun (WGS) entry which is preliminary data.</text>
</comment>
<feature type="domain" description="Transglutaminase-like" evidence="3">
    <location>
        <begin position="478"/>
        <end position="552"/>
    </location>
</feature>
<evidence type="ECO:0000256" key="2">
    <source>
        <dbReference type="SAM" id="Phobius"/>
    </source>
</evidence>
<reference evidence="4 5" key="1">
    <citation type="submission" date="2019-02" db="EMBL/GenBank/DDBJ databases">
        <title>Genomic Encyclopedia of Type Strains, Phase IV (KMG-IV): sequencing the most valuable type-strain genomes for metagenomic binning, comparative biology and taxonomic classification.</title>
        <authorList>
            <person name="Goeker M."/>
        </authorList>
    </citation>
    <scope>NUCLEOTIDE SEQUENCE [LARGE SCALE GENOMIC DNA]</scope>
    <source>
        <strain evidence="4 5">DSM 45622</strain>
    </source>
</reference>
<feature type="compositionally biased region" description="Low complexity" evidence="1">
    <location>
        <begin position="583"/>
        <end position="598"/>
    </location>
</feature>
<dbReference type="Proteomes" id="UP000293638">
    <property type="component" value="Unassembled WGS sequence"/>
</dbReference>
<dbReference type="InterPro" id="IPR002931">
    <property type="entry name" value="Transglutaminase-like"/>
</dbReference>
<dbReference type="SMART" id="SM00460">
    <property type="entry name" value="TGc"/>
    <property type="match status" value="1"/>
</dbReference>
<dbReference type="PANTHER" id="PTHR42736:SF1">
    <property type="entry name" value="PROTEIN-GLUTAMINE GAMMA-GLUTAMYLTRANSFERASE"/>
    <property type="match status" value="1"/>
</dbReference>
<dbReference type="InterPro" id="IPR038765">
    <property type="entry name" value="Papain-like_cys_pep_sf"/>
</dbReference>
<accession>A0A4Q7NG90</accession>
<dbReference type="Pfam" id="PF01841">
    <property type="entry name" value="Transglut_core"/>
    <property type="match status" value="1"/>
</dbReference>
<dbReference type="InterPro" id="IPR052901">
    <property type="entry name" value="Bact_TGase-like"/>
</dbReference>
<feature type="transmembrane region" description="Helical" evidence="2">
    <location>
        <begin position="122"/>
        <end position="141"/>
    </location>
</feature>
<feature type="transmembrane region" description="Helical" evidence="2">
    <location>
        <begin position="148"/>
        <end position="165"/>
    </location>
</feature>
<dbReference type="InterPro" id="IPR021878">
    <property type="entry name" value="TgpA_N"/>
</dbReference>
<keyword evidence="2" id="KW-1133">Transmembrane helix</keyword>
<keyword evidence="2" id="KW-0812">Transmembrane</keyword>
<evidence type="ECO:0000256" key="1">
    <source>
        <dbReference type="SAM" id="MobiDB-lite"/>
    </source>
</evidence>
<dbReference type="SUPFAM" id="SSF54001">
    <property type="entry name" value="Cysteine proteinases"/>
    <property type="match status" value="1"/>
</dbReference>
<evidence type="ECO:0000313" key="5">
    <source>
        <dbReference type="Proteomes" id="UP000293638"/>
    </source>
</evidence>
<evidence type="ECO:0000259" key="3">
    <source>
        <dbReference type="SMART" id="SM00460"/>
    </source>
</evidence>
<organism evidence="4 5">
    <name type="scientific">Motilibacter rhizosphaerae</name>
    <dbReference type="NCBI Taxonomy" id="598652"/>
    <lineage>
        <taxon>Bacteria</taxon>
        <taxon>Bacillati</taxon>
        <taxon>Actinomycetota</taxon>
        <taxon>Actinomycetes</taxon>
        <taxon>Motilibacterales</taxon>
        <taxon>Motilibacteraceae</taxon>
        <taxon>Motilibacter</taxon>
    </lineage>
</organism>
<evidence type="ECO:0000313" key="4">
    <source>
        <dbReference type="EMBL" id="RZS82930.1"/>
    </source>
</evidence>
<dbReference type="OrthoDB" id="9804023at2"/>
<feature type="region of interest" description="Disordered" evidence="1">
    <location>
        <begin position="773"/>
        <end position="792"/>
    </location>
</feature>
<name>A0A4Q7NG90_9ACTN</name>
<keyword evidence="5" id="KW-1185">Reference proteome</keyword>
<protein>
    <submittedName>
        <fullName evidence="4">Transglutaminase superfamily protein</fullName>
    </submittedName>
</protein>
<feature type="transmembrane region" description="Helical" evidence="2">
    <location>
        <begin position="62"/>
        <end position="81"/>
    </location>
</feature>
<gene>
    <name evidence="4" type="ORF">EV189_3328</name>
</gene>